<feature type="compositionally biased region" description="Pro residues" evidence="3">
    <location>
        <begin position="382"/>
        <end position="407"/>
    </location>
</feature>
<keyword evidence="5" id="KW-1185">Reference proteome</keyword>
<dbReference type="AlphaFoldDB" id="A0A6I8PFX4"/>
<evidence type="ECO:0000313" key="5">
    <source>
        <dbReference type="Proteomes" id="UP000002279"/>
    </source>
</evidence>
<feature type="compositionally biased region" description="Pro residues" evidence="3">
    <location>
        <begin position="295"/>
        <end position="305"/>
    </location>
</feature>
<feature type="region of interest" description="Disordered" evidence="3">
    <location>
        <begin position="95"/>
        <end position="326"/>
    </location>
</feature>
<dbReference type="Bgee" id="ENSOANG00000046092">
    <property type="expression patterns" value="Expressed in endometrium and 7 other cell types or tissues"/>
</dbReference>
<evidence type="ECO:0000256" key="2">
    <source>
        <dbReference type="ARBA" id="ARBA00023054"/>
    </source>
</evidence>
<dbReference type="PANTHER" id="PTHR15919">
    <property type="entry name" value="DAPPER-RELATED"/>
    <property type="match status" value="1"/>
</dbReference>
<reference evidence="4 5" key="1">
    <citation type="journal article" date="2008" name="Nature">
        <title>Genome analysis of the platypus reveals unique signatures of evolution.</title>
        <authorList>
            <person name="Warren W.C."/>
            <person name="Hillier L.W."/>
            <person name="Marshall Graves J.A."/>
            <person name="Birney E."/>
            <person name="Ponting C.P."/>
            <person name="Grutzner F."/>
            <person name="Belov K."/>
            <person name="Miller W."/>
            <person name="Clarke L."/>
            <person name="Chinwalla A.T."/>
            <person name="Yang S.P."/>
            <person name="Heger A."/>
            <person name="Locke D.P."/>
            <person name="Miethke P."/>
            <person name="Waters P.D."/>
            <person name="Veyrunes F."/>
            <person name="Fulton L."/>
            <person name="Fulton B."/>
            <person name="Graves T."/>
            <person name="Wallis J."/>
            <person name="Puente X.S."/>
            <person name="Lopez-Otin C."/>
            <person name="Ordonez G.R."/>
            <person name="Eichler E.E."/>
            <person name="Chen L."/>
            <person name="Cheng Z."/>
            <person name="Deakin J.E."/>
            <person name="Alsop A."/>
            <person name="Thompson K."/>
            <person name="Kirby P."/>
            <person name="Papenfuss A.T."/>
            <person name="Wakefield M.J."/>
            <person name="Olender T."/>
            <person name="Lancet D."/>
            <person name="Huttley G.A."/>
            <person name="Smit A.F."/>
            <person name="Pask A."/>
            <person name="Temple-Smith P."/>
            <person name="Batzer M.A."/>
            <person name="Walker J.A."/>
            <person name="Konkel M.K."/>
            <person name="Harris R.S."/>
            <person name="Whittington C.M."/>
            <person name="Wong E.S."/>
            <person name="Gemmell N.J."/>
            <person name="Buschiazzo E."/>
            <person name="Vargas Jentzsch I.M."/>
            <person name="Merkel A."/>
            <person name="Schmitz J."/>
            <person name="Zemann A."/>
            <person name="Churakov G."/>
            <person name="Kriegs J.O."/>
            <person name="Brosius J."/>
            <person name="Murchison E.P."/>
            <person name="Sachidanandam R."/>
            <person name="Smith C."/>
            <person name="Hannon G.J."/>
            <person name="Tsend-Ayush E."/>
            <person name="McMillan D."/>
            <person name="Attenborough R."/>
            <person name="Rens W."/>
            <person name="Ferguson-Smith M."/>
            <person name="Lefevre C.M."/>
            <person name="Sharp J.A."/>
            <person name="Nicholas K.R."/>
            <person name="Ray D.A."/>
            <person name="Kube M."/>
            <person name="Reinhardt R."/>
            <person name="Pringle T.H."/>
            <person name="Taylor J."/>
            <person name="Jones R.C."/>
            <person name="Nixon B."/>
            <person name="Dacheux J.L."/>
            <person name="Niwa H."/>
            <person name="Sekita Y."/>
            <person name="Huang X."/>
            <person name="Stark A."/>
            <person name="Kheradpour P."/>
            <person name="Kellis M."/>
            <person name="Flicek P."/>
            <person name="Chen Y."/>
            <person name="Webber C."/>
            <person name="Hardison R."/>
            <person name="Nelson J."/>
            <person name="Hallsworth-Pepin K."/>
            <person name="Delehaunty K."/>
            <person name="Markovic C."/>
            <person name="Minx P."/>
            <person name="Feng Y."/>
            <person name="Kremitzki C."/>
            <person name="Mitreva M."/>
            <person name="Glasscock J."/>
            <person name="Wylie T."/>
            <person name="Wohldmann P."/>
            <person name="Thiru P."/>
            <person name="Nhan M.N."/>
            <person name="Pohl C.S."/>
            <person name="Smith S.M."/>
            <person name="Hou S."/>
            <person name="Nefedov M."/>
            <person name="de Jong P.J."/>
            <person name="Renfree M.B."/>
            <person name="Mardis E.R."/>
            <person name="Wilson R.K."/>
        </authorList>
    </citation>
    <scope>NUCLEOTIDE SEQUENCE [LARGE SCALE GENOMIC DNA]</scope>
    <source>
        <strain evidence="4 5">Glennie</strain>
    </source>
</reference>
<dbReference type="InterPro" id="IPR024843">
    <property type="entry name" value="Dapper"/>
</dbReference>
<dbReference type="GeneTree" id="ENSGT00950000183181"/>
<evidence type="ECO:0008006" key="6">
    <source>
        <dbReference type="Google" id="ProtNLM"/>
    </source>
</evidence>
<feature type="compositionally biased region" description="Basic residues" evidence="3">
    <location>
        <begin position="352"/>
        <end position="361"/>
    </location>
</feature>
<dbReference type="GO" id="GO:0090090">
    <property type="term" value="P:negative regulation of canonical Wnt signaling pathway"/>
    <property type="evidence" value="ECO:0000318"/>
    <property type="project" value="GO_Central"/>
</dbReference>
<reference evidence="4" key="3">
    <citation type="submission" date="2025-09" db="UniProtKB">
        <authorList>
            <consortium name="Ensembl"/>
        </authorList>
    </citation>
    <scope>IDENTIFICATION</scope>
    <source>
        <strain evidence="4">Glennie</strain>
    </source>
</reference>
<evidence type="ECO:0000313" key="4">
    <source>
        <dbReference type="Ensembl" id="ENSOANP00000052836.1"/>
    </source>
</evidence>
<feature type="compositionally biased region" description="Gly residues" evidence="3">
    <location>
        <begin position="192"/>
        <end position="203"/>
    </location>
</feature>
<protein>
    <recommendedName>
        <fullName evidence="6">Dishevelled binding antagonist of beta catenin 3</fullName>
    </recommendedName>
</protein>
<dbReference type="Pfam" id="PF15268">
    <property type="entry name" value="Dapper"/>
    <property type="match status" value="1"/>
</dbReference>
<reference evidence="4" key="2">
    <citation type="submission" date="2025-08" db="UniProtKB">
        <authorList>
            <consortium name="Ensembl"/>
        </authorList>
    </citation>
    <scope>IDENTIFICATION</scope>
    <source>
        <strain evidence="4">Glennie</strain>
    </source>
</reference>
<dbReference type="FunCoup" id="A0A6I8PFX4">
    <property type="interactions" value="297"/>
</dbReference>
<dbReference type="PANTHER" id="PTHR15919:SF1">
    <property type="entry name" value="DAPPER HOMOLOG 3"/>
    <property type="match status" value="1"/>
</dbReference>
<sequence>MIRAFSFPVSPERGRLRSWLEGSLAGLCELHLLRERQELRVQRALRLGPGAAQPPDPGPGGAGEDEEDEGDEETAARLGEALPGLMWQLGQQLGELSLDPDGGDMDTGSWPSSGFYEGPGSAAAPDSPPPAFGGDSGFSGSGSYGRLGPAEPRGAYACERPKSVGDSGPSPRESGARGMVPRSLSAPYPSGPDGGGGSGGGSGGERRAPFLSPGPLPAVALQSPLPCRRLYPDSPFSAAQARGFPRENYISGLLRRRGRPGKPRTNLGAQEAPAPPPAPRRQNSLRQRPADLSPPGGPARPPHPPPLERRSGSSSPCGYEAGPGAALAPPRLQLVKAQYIPAQAGARGPTALHHRAARRKGAPPLAKGRSIELSPERGAPSAPAPKCPARSPRPPGTLPGPPPPPHGPSSSQLPRPPVPTPPSLRQEAPGDPPLGFSGPLPAPASPWTSGEGKAMTSRAERGGGGRPGRSLSDVRECLHCAGVGAGRGAGKSGGWGGGGRGSLSPSPPPGLRASHGLLVRL</sequence>
<keyword evidence="2" id="KW-0175">Coiled coil</keyword>
<dbReference type="InParanoid" id="A0A6I8PFX4"/>
<feature type="region of interest" description="Disordered" evidence="3">
    <location>
        <begin position="47"/>
        <end position="80"/>
    </location>
</feature>
<evidence type="ECO:0000256" key="1">
    <source>
        <dbReference type="ARBA" id="ARBA00010807"/>
    </source>
</evidence>
<feature type="compositionally biased region" description="Gly residues" evidence="3">
    <location>
        <begin position="483"/>
        <end position="501"/>
    </location>
</feature>
<evidence type="ECO:0000256" key="3">
    <source>
        <dbReference type="SAM" id="MobiDB-lite"/>
    </source>
</evidence>
<proteinExistence type="inferred from homology"/>
<feature type="compositionally biased region" description="Gly residues" evidence="3">
    <location>
        <begin position="134"/>
        <end position="145"/>
    </location>
</feature>
<comment type="similarity">
    <text evidence="1">Belongs to the dapper family.</text>
</comment>
<feature type="compositionally biased region" description="Acidic residues" evidence="3">
    <location>
        <begin position="63"/>
        <end position="73"/>
    </location>
</feature>
<accession>A0A6I8PFX4</accession>
<dbReference type="OMA" id="WIGRPES"/>
<feature type="region of interest" description="Disordered" evidence="3">
    <location>
        <begin position="345"/>
        <end position="521"/>
    </location>
</feature>
<dbReference type="Proteomes" id="UP000002279">
    <property type="component" value="Chromosome 5"/>
</dbReference>
<organism evidence="4 5">
    <name type="scientific">Ornithorhynchus anatinus</name>
    <name type="common">Duckbill platypus</name>
    <dbReference type="NCBI Taxonomy" id="9258"/>
    <lineage>
        <taxon>Eukaryota</taxon>
        <taxon>Metazoa</taxon>
        <taxon>Chordata</taxon>
        <taxon>Craniata</taxon>
        <taxon>Vertebrata</taxon>
        <taxon>Euteleostomi</taxon>
        <taxon>Mammalia</taxon>
        <taxon>Monotremata</taxon>
        <taxon>Ornithorhynchidae</taxon>
        <taxon>Ornithorhynchus</taxon>
    </lineage>
</organism>
<dbReference type="GO" id="GO:0005737">
    <property type="term" value="C:cytoplasm"/>
    <property type="evidence" value="ECO:0000318"/>
    <property type="project" value="GO_Central"/>
</dbReference>
<dbReference type="Ensembl" id="ENSOANT00000066283.1">
    <property type="protein sequence ID" value="ENSOANP00000052836.1"/>
    <property type="gene ID" value="ENSOANG00000046092.1"/>
</dbReference>
<name>A0A6I8PFX4_ORNAN</name>